<dbReference type="Proteomes" id="UP001219525">
    <property type="component" value="Unassembled WGS sequence"/>
</dbReference>
<protein>
    <submittedName>
        <fullName evidence="1">Uncharacterized protein</fullName>
    </submittedName>
</protein>
<comment type="caution">
    <text evidence="1">The sequence shown here is derived from an EMBL/GenBank/DDBJ whole genome shotgun (WGS) entry which is preliminary data.</text>
</comment>
<sequence length="105" mass="11648">LARDFVYFAIVRLGAPASLPTTSAASLSLRLVRRTSLNDLARLRLFLPCRDIDGHTVFSSSCWNSAIGSVDHRSLCSQKSLQVSTDEPEVHWLKLKLSRLAPSRP</sequence>
<keyword evidence="2" id="KW-1185">Reference proteome</keyword>
<feature type="non-terminal residue" evidence="1">
    <location>
        <position position="1"/>
    </location>
</feature>
<reference evidence="1" key="1">
    <citation type="submission" date="2023-03" db="EMBL/GenBank/DDBJ databases">
        <title>Massive genome expansion in bonnet fungi (Mycena s.s.) driven by repeated elements and novel gene families across ecological guilds.</title>
        <authorList>
            <consortium name="Lawrence Berkeley National Laboratory"/>
            <person name="Harder C.B."/>
            <person name="Miyauchi S."/>
            <person name="Viragh M."/>
            <person name="Kuo A."/>
            <person name="Thoen E."/>
            <person name="Andreopoulos B."/>
            <person name="Lu D."/>
            <person name="Skrede I."/>
            <person name="Drula E."/>
            <person name="Henrissat B."/>
            <person name="Morin E."/>
            <person name="Kohler A."/>
            <person name="Barry K."/>
            <person name="LaButti K."/>
            <person name="Morin E."/>
            <person name="Salamov A."/>
            <person name="Lipzen A."/>
            <person name="Mereny Z."/>
            <person name="Hegedus B."/>
            <person name="Baldrian P."/>
            <person name="Stursova M."/>
            <person name="Weitz H."/>
            <person name="Taylor A."/>
            <person name="Grigoriev I.V."/>
            <person name="Nagy L.G."/>
            <person name="Martin F."/>
            <person name="Kauserud H."/>
        </authorList>
    </citation>
    <scope>NUCLEOTIDE SEQUENCE</scope>
    <source>
        <strain evidence="1">9144</strain>
    </source>
</reference>
<accession>A0AAD6Y3T9</accession>
<evidence type="ECO:0000313" key="1">
    <source>
        <dbReference type="EMBL" id="KAJ7195209.1"/>
    </source>
</evidence>
<feature type="non-terminal residue" evidence="1">
    <location>
        <position position="105"/>
    </location>
</feature>
<gene>
    <name evidence="1" type="ORF">GGX14DRAFT_700772</name>
</gene>
<dbReference type="EMBL" id="JARJCW010000092">
    <property type="protein sequence ID" value="KAJ7195209.1"/>
    <property type="molecule type" value="Genomic_DNA"/>
</dbReference>
<evidence type="ECO:0000313" key="2">
    <source>
        <dbReference type="Proteomes" id="UP001219525"/>
    </source>
</evidence>
<proteinExistence type="predicted"/>
<dbReference type="AlphaFoldDB" id="A0AAD6Y3T9"/>
<name>A0AAD6Y3T9_9AGAR</name>
<organism evidence="1 2">
    <name type="scientific">Mycena pura</name>
    <dbReference type="NCBI Taxonomy" id="153505"/>
    <lineage>
        <taxon>Eukaryota</taxon>
        <taxon>Fungi</taxon>
        <taxon>Dikarya</taxon>
        <taxon>Basidiomycota</taxon>
        <taxon>Agaricomycotina</taxon>
        <taxon>Agaricomycetes</taxon>
        <taxon>Agaricomycetidae</taxon>
        <taxon>Agaricales</taxon>
        <taxon>Marasmiineae</taxon>
        <taxon>Mycenaceae</taxon>
        <taxon>Mycena</taxon>
    </lineage>
</organism>